<dbReference type="Proteomes" id="UP000789860">
    <property type="component" value="Unassembled WGS sequence"/>
</dbReference>
<gene>
    <name evidence="1" type="ORF">SCALOS_LOCUS2337</name>
</gene>
<sequence length="77" mass="8882">MATVGHFRFSRPAKPRLSHDPVIQIGCTKIIQFGVLDRKIQLTATKRLTENDRPWPSLSRKHKVKFTNVIYYGTNDS</sequence>
<evidence type="ECO:0000313" key="2">
    <source>
        <dbReference type="Proteomes" id="UP000789860"/>
    </source>
</evidence>
<proteinExistence type="predicted"/>
<comment type="caution">
    <text evidence="1">The sequence shown here is derived from an EMBL/GenBank/DDBJ whole genome shotgun (WGS) entry which is preliminary data.</text>
</comment>
<keyword evidence="2" id="KW-1185">Reference proteome</keyword>
<organism evidence="1 2">
    <name type="scientific">Scutellospora calospora</name>
    <dbReference type="NCBI Taxonomy" id="85575"/>
    <lineage>
        <taxon>Eukaryota</taxon>
        <taxon>Fungi</taxon>
        <taxon>Fungi incertae sedis</taxon>
        <taxon>Mucoromycota</taxon>
        <taxon>Glomeromycotina</taxon>
        <taxon>Glomeromycetes</taxon>
        <taxon>Diversisporales</taxon>
        <taxon>Gigasporaceae</taxon>
        <taxon>Scutellospora</taxon>
    </lineage>
</organism>
<evidence type="ECO:0000313" key="1">
    <source>
        <dbReference type="EMBL" id="CAG8478677.1"/>
    </source>
</evidence>
<name>A0ACA9KLT8_9GLOM</name>
<protein>
    <submittedName>
        <fullName evidence="1">10861_t:CDS:1</fullName>
    </submittedName>
</protein>
<accession>A0ACA9KLT8</accession>
<reference evidence="1" key="1">
    <citation type="submission" date="2021-06" db="EMBL/GenBank/DDBJ databases">
        <authorList>
            <person name="Kallberg Y."/>
            <person name="Tangrot J."/>
            <person name="Rosling A."/>
        </authorList>
    </citation>
    <scope>NUCLEOTIDE SEQUENCE</scope>
    <source>
        <strain evidence="1">AU212A</strain>
    </source>
</reference>
<dbReference type="EMBL" id="CAJVPM010002025">
    <property type="protein sequence ID" value="CAG8478677.1"/>
    <property type="molecule type" value="Genomic_DNA"/>
</dbReference>